<dbReference type="EMBL" id="BJZP01000024">
    <property type="protein sequence ID" value="GEO86824.1"/>
    <property type="molecule type" value="Genomic_DNA"/>
</dbReference>
<gene>
    <name evidence="1" type="ORF">RNA01_37560</name>
</gene>
<sequence length="61" mass="6490">MELETAATCKDCLRPPASAPQMNCAPDPSEFGAQSHYEFEAANLDGKTSQEANAWGDALVC</sequence>
<protein>
    <submittedName>
        <fullName evidence="1">Uncharacterized protein</fullName>
    </submittedName>
</protein>
<proteinExistence type="predicted"/>
<dbReference type="AlphaFoldDB" id="A0A512HMZ4"/>
<dbReference type="Proteomes" id="UP000321717">
    <property type="component" value="Unassembled WGS sequence"/>
</dbReference>
<keyword evidence="2" id="KW-1185">Reference proteome</keyword>
<reference evidence="1 2" key="1">
    <citation type="submission" date="2019-07" db="EMBL/GenBank/DDBJ databases">
        <title>Whole genome shotgun sequence of Rhizobium naphthalenivorans NBRC 107585.</title>
        <authorList>
            <person name="Hosoyama A."/>
            <person name="Uohara A."/>
            <person name="Ohji S."/>
            <person name="Ichikawa N."/>
        </authorList>
    </citation>
    <scope>NUCLEOTIDE SEQUENCE [LARGE SCALE GENOMIC DNA]</scope>
    <source>
        <strain evidence="1 2">NBRC 107585</strain>
    </source>
</reference>
<accession>A0A512HMZ4</accession>
<comment type="caution">
    <text evidence="1">The sequence shown here is derived from an EMBL/GenBank/DDBJ whole genome shotgun (WGS) entry which is preliminary data.</text>
</comment>
<evidence type="ECO:0000313" key="1">
    <source>
        <dbReference type="EMBL" id="GEO86824.1"/>
    </source>
</evidence>
<organism evidence="1 2">
    <name type="scientific">Ciceribacter naphthalenivorans</name>
    <dbReference type="NCBI Taxonomy" id="1118451"/>
    <lineage>
        <taxon>Bacteria</taxon>
        <taxon>Pseudomonadati</taxon>
        <taxon>Pseudomonadota</taxon>
        <taxon>Alphaproteobacteria</taxon>
        <taxon>Hyphomicrobiales</taxon>
        <taxon>Rhizobiaceae</taxon>
        <taxon>Ciceribacter</taxon>
    </lineage>
</organism>
<evidence type="ECO:0000313" key="2">
    <source>
        <dbReference type="Proteomes" id="UP000321717"/>
    </source>
</evidence>
<name>A0A512HMZ4_9HYPH</name>